<keyword evidence="1" id="KW-0812">Transmembrane</keyword>
<feature type="transmembrane region" description="Helical" evidence="1">
    <location>
        <begin position="92"/>
        <end position="112"/>
    </location>
</feature>
<evidence type="ECO:0000313" key="2">
    <source>
        <dbReference type="EMBL" id="OGC42600.1"/>
    </source>
</evidence>
<evidence type="ECO:0000313" key="3">
    <source>
        <dbReference type="Proteomes" id="UP000177025"/>
    </source>
</evidence>
<feature type="transmembrane region" description="Helical" evidence="1">
    <location>
        <begin position="135"/>
        <end position="154"/>
    </location>
</feature>
<keyword evidence="1" id="KW-0472">Membrane</keyword>
<dbReference type="Proteomes" id="UP000177025">
    <property type="component" value="Unassembled WGS sequence"/>
</dbReference>
<feature type="transmembrane region" description="Helical" evidence="1">
    <location>
        <begin position="7"/>
        <end position="24"/>
    </location>
</feature>
<name>A0A1F4UCP8_UNCW3</name>
<feature type="transmembrane region" description="Helical" evidence="1">
    <location>
        <begin position="166"/>
        <end position="184"/>
    </location>
</feature>
<reference evidence="2 3" key="1">
    <citation type="journal article" date="2016" name="Nat. Commun.">
        <title>Thousands of microbial genomes shed light on interconnected biogeochemical processes in an aquifer system.</title>
        <authorList>
            <person name="Anantharaman K."/>
            <person name="Brown C.T."/>
            <person name="Hug L.A."/>
            <person name="Sharon I."/>
            <person name="Castelle C.J."/>
            <person name="Probst A.J."/>
            <person name="Thomas B.C."/>
            <person name="Singh A."/>
            <person name="Wilkins M.J."/>
            <person name="Karaoz U."/>
            <person name="Brodie E.L."/>
            <person name="Williams K.H."/>
            <person name="Hubbard S.S."/>
            <person name="Banfield J.F."/>
        </authorList>
    </citation>
    <scope>NUCLEOTIDE SEQUENCE [LARGE SCALE GENOMIC DNA]</scope>
</reference>
<protein>
    <submittedName>
        <fullName evidence="2">Uncharacterized protein</fullName>
    </submittedName>
</protein>
<proteinExistence type="predicted"/>
<feature type="transmembrane region" description="Helical" evidence="1">
    <location>
        <begin position="36"/>
        <end position="55"/>
    </location>
</feature>
<gene>
    <name evidence="2" type="ORF">A2Y85_01305</name>
</gene>
<comment type="caution">
    <text evidence="2">The sequence shown here is derived from an EMBL/GenBank/DDBJ whole genome shotgun (WGS) entry which is preliminary data.</text>
</comment>
<keyword evidence="1" id="KW-1133">Transmembrane helix</keyword>
<accession>A0A1F4UCP8</accession>
<dbReference type="EMBL" id="MEUM01000059">
    <property type="protein sequence ID" value="OGC42600.1"/>
    <property type="molecule type" value="Genomic_DNA"/>
</dbReference>
<dbReference type="AlphaFoldDB" id="A0A1F4UCP8"/>
<organism evidence="2 3">
    <name type="scientific">candidate division WOR-3 bacterium RBG_13_43_14</name>
    <dbReference type="NCBI Taxonomy" id="1802590"/>
    <lineage>
        <taxon>Bacteria</taxon>
        <taxon>Bacteria division WOR-3</taxon>
    </lineage>
</organism>
<evidence type="ECO:0000256" key="1">
    <source>
        <dbReference type="SAM" id="Phobius"/>
    </source>
</evidence>
<feature type="transmembrane region" description="Helical" evidence="1">
    <location>
        <begin position="67"/>
        <end position="85"/>
    </location>
</feature>
<sequence length="209" mass="23749">MNISTDPWIWLAAILTICIFSFLYRDNFFYRLAEHLFVGLSAGYLIALTWHNQIYPNLFSPLFREGNLMYLIPLTFALCYFSRFIPKFSFLIRLPIAFVLGWGSGVAIPAVFQRDILKQIQGTILVGEAFSRWDTGLGAIIVMIGVLCTLIYFFFSQERKGILKPISNIGIIFIMLGFGASFGYTVMARISLLIGRFQFLLGQLLGLIK</sequence>